<keyword evidence="1 2" id="KW-1133">Transmembrane helix</keyword>
<accession>A0A545U6Q5</accession>
<evidence type="ECO:0000256" key="1">
    <source>
        <dbReference type="PROSITE-ProRule" id="PRU01193"/>
    </source>
</evidence>
<keyword evidence="1 2" id="KW-0812">Transmembrane</keyword>
<dbReference type="InterPro" id="IPR045095">
    <property type="entry name" value="ACDP"/>
</dbReference>
<proteinExistence type="predicted"/>
<dbReference type="PROSITE" id="PS51846">
    <property type="entry name" value="CNNM"/>
    <property type="match status" value="1"/>
</dbReference>
<keyword evidence="5" id="KW-1185">Reference proteome</keyword>
<protein>
    <submittedName>
        <fullName evidence="4">DUF21 domain-containing protein</fullName>
    </submittedName>
</protein>
<dbReference type="Pfam" id="PF01595">
    <property type="entry name" value="CNNM"/>
    <property type="match status" value="1"/>
</dbReference>
<evidence type="ECO:0000313" key="4">
    <source>
        <dbReference type="EMBL" id="TQV85158.1"/>
    </source>
</evidence>
<organism evidence="4 5">
    <name type="scientific">Exilibacterium tricleocarpae</name>
    <dbReference type="NCBI Taxonomy" id="2591008"/>
    <lineage>
        <taxon>Bacteria</taxon>
        <taxon>Pseudomonadati</taxon>
        <taxon>Pseudomonadota</taxon>
        <taxon>Gammaproteobacteria</taxon>
        <taxon>Cellvibrionales</taxon>
        <taxon>Cellvibrionaceae</taxon>
        <taxon>Exilibacterium</taxon>
    </lineage>
</organism>
<dbReference type="InterPro" id="IPR002550">
    <property type="entry name" value="CNNM"/>
</dbReference>
<evidence type="ECO:0000313" key="5">
    <source>
        <dbReference type="Proteomes" id="UP000319732"/>
    </source>
</evidence>
<keyword evidence="1 2" id="KW-0472">Membrane</keyword>
<feature type="transmembrane region" description="Helical" evidence="2">
    <location>
        <begin position="6"/>
        <end position="27"/>
    </location>
</feature>
<dbReference type="AlphaFoldDB" id="A0A545U6Q5"/>
<evidence type="ECO:0000259" key="3">
    <source>
        <dbReference type="PROSITE" id="PS51846"/>
    </source>
</evidence>
<dbReference type="GO" id="GO:0010960">
    <property type="term" value="P:magnesium ion homeostasis"/>
    <property type="evidence" value="ECO:0007669"/>
    <property type="project" value="InterPro"/>
</dbReference>
<gene>
    <name evidence="4" type="ORF">FKG94_02930</name>
</gene>
<feature type="transmembrane region" description="Helical" evidence="2">
    <location>
        <begin position="58"/>
        <end position="76"/>
    </location>
</feature>
<dbReference type="RefSeq" id="WP_142902705.1">
    <property type="nucleotide sequence ID" value="NZ_ML660088.1"/>
</dbReference>
<dbReference type="PANTHER" id="PTHR12064">
    <property type="entry name" value="METAL TRANSPORTER CNNM"/>
    <property type="match status" value="1"/>
</dbReference>
<dbReference type="OrthoDB" id="5470682at2"/>
<dbReference type="EMBL" id="VHSG01000004">
    <property type="protein sequence ID" value="TQV85158.1"/>
    <property type="molecule type" value="Genomic_DNA"/>
</dbReference>
<comment type="caution">
    <text evidence="4">The sequence shown here is derived from an EMBL/GenBank/DDBJ whole genome shotgun (WGS) entry which is preliminary data.</text>
</comment>
<name>A0A545U6Q5_9GAMM</name>
<sequence>MLQELTWIGIAFCVSQSALFSGLNLAFFSLSRMQLQVDSDRGMRAADRVLALRKDSNFLLTTILWGNVAINVLLTLLSNSVMAGATAFLFSTVVITFFGEITPQAYFSRNALRMASLLAPVLRFYQFLLYPVAKPSAKVLDAWLGREGIDYLRENDLKAVIRAHIEAEDAEVQPVEGIGAINFLAIDDLSVSDEGEVVNEQSVIPLPAKVDFPLIPEIERSPDDPFLQRLDASGQSWVILTNDAGEPLLVVDADGCLRDAVFNREQPFDPYDYCHRPIVVTDPKVPLGDLIYQLKINERDDRNHDGVIEDDVILLWGEQRRIITGADLLGRLLKGITS</sequence>
<feature type="domain" description="CNNM transmembrane" evidence="3">
    <location>
        <begin position="1"/>
        <end position="174"/>
    </location>
</feature>
<evidence type="ECO:0000256" key="2">
    <source>
        <dbReference type="SAM" id="Phobius"/>
    </source>
</evidence>
<dbReference type="Proteomes" id="UP000319732">
    <property type="component" value="Unassembled WGS sequence"/>
</dbReference>
<reference evidence="4 5" key="1">
    <citation type="submission" date="2019-06" db="EMBL/GenBank/DDBJ databases">
        <title>Whole genome sequence for Cellvibrionaceae sp. R142.</title>
        <authorList>
            <person name="Wang G."/>
        </authorList>
    </citation>
    <scope>NUCLEOTIDE SEQUENCE [LARGE SCALE GENOMIC DNA]</scope>
    <source>
        <strain evidence="4 5">R142</strain>
    </source>
</reference>
<dbReference type="PANTHER" id="PTHR12064:SF94">
    <property type="entry name" value="UNEXTENDED PROTEIN"/>
    <property type="match status" value="1"/>
</dbReference>
<dbReference type="GO" id="GO:0016020">
    <property type="term" value="C:membrane"/>
    <property type="evidence" value="ECO:0007669"/>
    <property type="project" value="UniProtKB-UniRule"/>
</dbReference>
<feature type="transmembrane region" description="Helical" evidence="2">
    <location>
        <begin position="82"/>
        <end position="99"/>
    </location>
</feature>